<gene>
    <name evidence="3" type="ORF">EII40_00145</name>
</gene>
<accession>A0A3P1XYI2</accession>
<evidence type="ECO:0000313" key="3">
    <source>
        <dbReference type="EMBL" id="RRD63110.1"/>
    </source>
</evidence>
<reference evidence="3 4" key="1">
    <citation type="submission" date="2018-11" db="EMBL/GenBank/DDBJ databases">
        <title>Genomes From Bacteria Associated with the Canine Oral Cavity: a Test Case for Automated Genome-Based Taxonomic Assignment.</title>
        <authorList>
            <person name="Coil D.A."/>
            <person name="Jospin G."/>
            <person name="Darling A.E."/>
            <person name="Wallis C."/>
            <person name="Davis I.J."/>
            <person name="Harris S."/>
            <person name="Eisen J.A."/>
            <person name="Holcombe L.J."/>
            <person name="O'Flynn C."/>
        </authorList>
    </citation>
    <scope>NUCLEOTIDE SEQUENCE [LARGE SCALE GENOMIC DNA]</scope>
    <source>
        <strain evidence="3 4">OH2617_COT-023</strain>
    </source>
</reference>
<dbReference type="EMBL" id="RQYS01000001">
    <property type="protein sequence ID" value="RRD63110.1"/>
    <property type="molecule type" value="Genomic_DNA"/>
</dbReference>
<comment type="caution">
    <text evidence="3">The sequence shown here is derived from an EMBL/GenBank/DDBJ whole genome shotgun (WGS) entry which is preliminary data.</text>
</comment>
<protein>
    <recommendedName>
        <fullName evidence="2">Galactosyltransferase C-terminal domain-containing protein</fullName>
    </recommendedName>
</protein>
<dbReference type="RefSeq" id="WP_124750254.1">
    <property type="nucleotide sequence ID" value="NZ_RQYS01000001.1"/>
</dbReference>
<dbReference type="OrthoDB" id="7295299at2"/>
<dbReference type="Gene3D" id="3.90.550.10">
    <property type="entry name" value="Spore Coat Polysaccharide Biosynthesis Protein SpsA, Chain A"/>
    <property type="match status" value="1"/>
</dbReference>
<sequence length="266" mass="31670">MKHNIQDVTFLIPIRLDSVLRLENLMATIEFLKSNFDCRIFVLEADSYNRHLIDSLCDGVEYLFVEDKDPVFHRTKYLNMMTRRADTTFLSIWDSDIIIPPMQIMEAVMQLRSDSYQMAYPYNGRFMETSLLLRAKYMQNRDWTFLVRNESKMQLLNNYTRCVGGAIFVNREKYIASGMENENFYGWGAEDDERYKRWEALGYRIYRSKGCLFHLTHPRNENSNYISYLHKERAEAELQNIASCSSDEIKEMVQSGYFKKKQLIYE</sequence>
<dbReference type="AlphaFoldDB" id="A0A3P1XYI2"/>
<dbReference type="SUPFAM" id="SSF53448">
    <property type="entry name" value="Nucleotide-diphospho-sugar transferases"/>
    <property type="match status" value="1"/>
</dbReference>
<feature type="domain" description="Galactosyltransferase C-terminal" evidence="2">
    <location>
        <begin position="149"/>
        <end position="214"/>
    </location>
</feature>
<dbReference type="GO" id="GO:0016740">
    <property type="term" value="F:transferase activity"/>
    <property type="evidence" value="ECO:0007669"/>
    <property type="project" value="UniProtKB-KW"/>
</dbReference>
<dbReference type="InterPro" id="IPR029044">
    <property type="entry name" value="Nucleotide-diphossugar_trans"/>
</dbReference>
<dbReference type="Pfam" id="PF02709">
    <property type="entry name" value="Glyco_transf_7C"/>
    <property type="match status" value="1"/>
</dbReference>
<proteinExistence type="predicted"/>
<name>A0A3P1XYI2_TANFO</name>
<evidence type="ECO:0000313" key="4">
    <source>
        <dbReference type="Proteomes" id="UP000278609"/>
    </source>
</evidence>
<evidence type="ECO:0000256" key="1">
    <source>
        <dbReference type="ARBA" id="ARBA00022679"/>
    </source>
</evidence>
<keyword evidence="1" id="KW-0808">Transferase</keyword>
<dbReference type="Proteomes" id="UP000278609">
    <property type="component" value="Unassembled WGS sequence"/>
</dbReference>
<organism evidence="3 4">
    <name type="scientific">Tannerella forsythia</name>
    <name type="common">Bacteroides forsythus</name>
    <dbReference type="NCBI Taxonomy" id="28112"/>
    <lineage>
        <taxon>Bacteria</taxon>
        <taxon>Pseudomonadati</taxon>
        <taxon>Bacteroidota</taxon>
        <taxon>Bacteroidia</taxon>
        <taxon>Bacteroidales</taxon>
        <taxon>Tannerellaceae</taxon>
        <taxon>Tannerella</taxon>
    </lineage>
</organism>
<evidence type="ECO:0000259" key="2">
    <source>
        <dbReference type="Pfam" id="PF02709"/>
    </source>
</evidence>
<dbReference type="InterPro" id="IPR027791">
    <property type="entry name" value="Galactosyl_T_C"/>
</dbReference>